<dbReference type="Pfam" id="PF00270">
    <property type="entry name" value="DEAD"/>
    <property type="match status" value="1"/>
</dbReference>
<evidence type="ECO:0000256" key="4">
    <source>
        <dbReference type="ARBA" id="ARBA00023242"/>
    </source>
</evidence>
<evidence type="ECO:0000259" key="5">
    <source>
        <dbReference type="PROSITE" id="PS51192"/>
    </source>
</evidence>
<dbReference type="PANTHER" id="PTHR13710">
    <property type="entry name" value="DNA HELICASE RECQ FAMILY MEMBER"/>
    <property type="match status" value="1"/>
</dbReference>
<dbReference type="SUPFAM" id="SSF52540">
    <property type="entry name" value="P-loop containing nucleoside triphosphate hydrolases"/>
    <property type="match status" value="1"/>
</dbReference>
<evidence type="ECO:0000313" key="7">
    <source>
        <dbReference type="Proteomes" id="UP001159405"/>
    </source>
</evidence>
<organism evidence="6 7">
    <name type="scientific">Porites lobata</name>
    <dbReference type="NCBI Taxonomy" id="104759"/>
    <lineage>
        <taxon>Eukaryota</taxon>
        <taxon>Metazoa</taxon>
        <taxon>Cnidaria</taxon>
        <taxon>Anthozoa</taxon>
        <taxon>Hexacorallia</taxon>
        <taxon>Scleractinia</taxon>
        <taxon>Fungiina</taxon>
        <taxon>Poritidae</taxon>
        <taxon>Porites</taxon>
    </lineage>
</organism>
<sequence>MHEESHIVVVVSPLVSLMKDQVQKLKNLGISAVTLSDIEEEDAEAVEKGVFSVVYGSPEAFLKIVRWRKMLTSDVYRAKLCAIAVDEAHVIKQWGTSNNSSMAAFRETYAELHELRSLAPDVKMLALTATVTTSTRQTITEILLMDNPHVIYENPSKANIAYSVH</sequence>
<dbReference type="InterPro" id="IPR011545">
    <property type="entry name" value="DEAD/DEAH_box_helicase_dom"/>
</dbReference>
<comment type="caution">
    <text evidence="6">The sequence shown here is derived from an EMBL/GenBank/DDBJ whole genome shotgun (WGS) entry which is preliminary data.</text>
</comment>
<proteinExistence type="inferred from homology"/>
<evidence type="ECO:0000256" key="3">
    <source>
        <dbReference type="ARBA" id="ARBA00023235"/>
    </source>
</evidence>
<feature type="domain" description="Helicase ATP-binding" evidence="5">
    <location>
        <begin position="1"/>
        <end position="149"/>
    </location>
</feature>
<keyword evidence="3" id="KW-0413">Isomerase</keyword>
<dbReference type="InterPro" id="IPR014001">
    <property type="entry name" value="Helicase_ATP-bd"/>
</dbReference>
<dbReference type="EMBL" id="CALNXK010000014">
    <property type="protein sequence ID" value="CAH3046696.1"/>
    <property type="molecule type" value="Genomic_DNA"/>
</dbReference>
<comment type="similarity">
    <text evidence="1">Belongs to the helicase family. RecQ subfamily.</text>
</comment>
<evidence type="ECO:0000256" key="1">
    <source>
        <dbReference type="ARBA" id="ARBA00005446"/>
    </source>
</evidence>
<evidence type="ECO:0000313" key="6">
    <source>
        <dbReference type="EMBL" id="CAH3046696.1"/>
    </source>
</evidence>
<dbReference type="InterPro" id="IPR027417">
    <property type="entry name" value="P-loop_NTPase"/>
</dbReference>
<dbReference type="Gene3D" id="3.40.50.300">
    <property type="entry name" value="P-loop containing nucleotide triphosphate hydrolases"/>
    <property type="match status" value="1"/>
</dbReference>
<name>A0ABN8NAE3_9CNID</name>
<dbReference type="Proteomes" id="UP001159405">
    <property type="component" value="Unassembled WGS sequence"/>
</dbReference>
<keyword evidence="7" id="KW-1185">Reference proteome</keyword>
<protein>
    <recommendedName>
        <fullName evidence="5">Helicase ATP-binding domain-containing protein</fullName>
    </recommendedName>
</protein>
<accession>A0ABN8NAE3</accession>
<dbReference type="PANTHER" id="PTHR13710:SF153">
    <property type="entry name" value="RECQ-LIKE DNA HELICASE BLM"/>
    <property type="match status" value="1"/>
</dbReference>
<gene>
    <name evidence="6" type="ORF">PLOB_00008248</name>
</gene>
<evidence type="ECO:0000256" key="2">
    <source>
        <dbReference type="ARBA" id="ARBA00023125"/>
    </source>
</evidence>
<dbReference type="PROSITE" id="PS51192">
    <property type="entry name" value="HELICASE_ATP_BIND_1"/>
    <property type="match status" value="1"/>
</dbReference>
<reference evidence="6 7" key="1">
    <citation type="submission" date="2022-05" db="EMBL/GenBank/DDBJ databases">
        <authorList>
            <consortium name="Genoscope - CEA"/>
            <person name="William W."/>
        </authorList>
    </citation>
    <scope>NUCLEOTIDE SEQUENCE [LARGE SCALE GENOMIC DNA]</scope>
</reference>
<keyword evidence="4" id="KW-0539">Nucleus</keyword>
<keyword evidence="2" id="KW-0238">DNA-binding</keyword>